<keyword evidence="1" id="KW-0106">Calcium</keyword>
<evidence type="ECO:0000313" key="4">
    <source>
        <dbReference type="Proteomes" id="UP000811619"/>
    </source>
</evidence>
<dbReference type="AlphaFoldDB" id="A0A8K0J3T5"/>
<dbReference type="GO" id="GO:0008240">
    <property type="term" value="F:tripeptidyl-peptidase activity"/>
    <property type="evidence" value="ECO:0007669"/>
    <property type="project" value="TreeGrafter"/>
</dbReference>
<feature type="binding site" evidence="1">
    <location>
        <position position="117"/>
    </location>
    <ligand>
        <name>Ca(2+)</name>
        <dbReference type="ChEBI" id="CHEBI:29108"/>
    </ligand>
</feature>
<dbReference type="GO" id="GO:0046872">
    <property type="term" value="F:metal ion binding"/>
    <property type="evidence" value="ECO:0007669"/>
    <property type="project" value="UniProtKB-UniRule"/>
</dbReference>
<keyword evidence="1" id="KW-0479">Metal-binding</keyword>
<dbReference type="PANTHER" id="PTHR14218:SF10">
    <property type="entry name" value="PEPTIDASE S53 DOMAIN-CONTAINING PROTEIN"/>
    <property type="match status" value="1"/>
</dbReference>
<feature type="domain" description="Peptidase S53" evidence="2">
    <location>
        <begin position="1"/>
        <end position="139"/>
    </location>
</feature>
<reference evidence="3" key="1">
    <citation type="journal article" date="2020" name="bioRxiv">
        <title>Whole genome comparisons of ergot fungi reveals the divergence and evolution of species within the genus Claviceps are the result of varying mechanisms driving genome evolution and host range expansion.</title>
        <authorList>
            <person name="Wyka S.A."/>
            <person name="Mondo S.J."/>
            <person name="Liu M."/>
            <person name="Dettman J."/>
            <person name="Nalam V."/>
            <person name="Broders K.D."/>
        </authorList>
    </citation>
    <scope>NUCLEOTIDE SEQUENCE</scope>
    <source>
        <strain evidence="3">CCC 489</strain>
    </source>
</reference>
<proteinExistence type="predicted"/>
<dbReference type="OrthoDB" id="4867732at2759"/>
<dbReference type="EMBL" id="SRPY01000504">
    <property type="protein sequence ID" value="KAG5922759.1"/>
    <property type="molecule type" value="Genomic_DNA"/>
</dbReference>
<dbReference type="InterPro" id="IPR036852">
    <property type="entry name" value="Peptidase_S8/S53_dom_sf"/>
</dbReference>
<protein>
    <recommendedName>
        <fullName evidence="2">Peptidase S53 domain-containing protein</fullName>
    </recommendedName>
</protein>
<comment type="cofactor">
    <cofactor evidence="1">
        <name>Ca(2+)</name>
        <dbReference type="ChEBI" id="CHEBI:29108"/>
    </cofactor>
    <text evidence="1">Binds 1 Ca(2+) ion per subunit.</text>
</comment>
<dbReference type="PROSITE" id="PS51695">
    <property type="entry name" value="SEDOLISIN"/>
    <property type="match status" value="1"/>
</dbReference>
<feature type="binding site" evidence="1">
    <location>
        <position position="119"/>
    </location>
    <ligand>
        <name>Ca(2+)</name>
        <dbReference type="ChEBI" id="CHEBI:29108"/>
    </ligand>
</feature>
<dbReference type="InterPro" id="IPR050819">
    <property type="entry name" value="Tripeptidyl-peptidase_I"/>
</dbReference>
<feature type="binding site" evidence="1">
    <location>
        <position position="95"/>
    </location>
    <ligand>
        <name>Ca(2+)</name>
        <dbReference type="ChEBI" id="CHEBI:29108"/>
    </ligand>
</feature>
<keyword evidence="4" id="KW-1185">Reference proteome</keyword>
<dbReference type="Proteomes" id="UP000811619">
    <property type="component" value="Unassembled WGS sequence"/>
</dbReference>
<dbReference type="InterPro" id="IPR030400">
    <property type="entry name" value="Sedolisin_dom"/>
</dbReference>
<dbReference type="SUPFAM" id="SSF52743">
    <property type="entry name" value="Subtilisin-like"/>
    <property type="match status" value="1"/>
</dbReference>
<evidence type="ECO:0000313" key="3">
    <source>
        <dbReference type="EMBL" id="KAG5922759.1"/>
    </source>
</evidence>
<feature type="non-terminal residue" evidence="3">
    <location>
        <position position="1"/>
    </location>
</feature>
<dbReference type="Gene3D" id="3.40.50.200">
    <property type="entry name" value="Peptidase S8/S53 domain"/>
    <property type="match status" value="1"/>
</dbReference>
<evidence type="ECO:0000259" key="2">
    <source>
        <dbReference type="PROSITE" id="PS51695"/>
    </source>
</evidence>
<name>A0A8K0J3T5_9HYPO</name>
<accession>A0A8K0J3T5</accession>
<feature type="binding site" evidence="1">
    <location>
        <position position="96"/>
    </location>
    <ligand>
        <name>Ca(2+)</name>
        <dbReference type="ChEBI" id="CHEBI:29108"/>
    </ligand>
</feature>
<evidence type="ECO:0000256" key="1">
    <source>
        <dbReference type="PROSITE-ProRule" id="PRU01032"/>
    </source>
</evidence>
<comment type="caution">
    <text evidence="3">The sequence shown here is derived from an EMBL/GenBank/DDBJ whole genome shotgun (WGS) entry which is preliminary data.</text>
</comment>
<dbReference type="PANTHER" id="PTHR14218">
    <property type="entry name" value="PROTEASE S8 TRIPEPTIDYL PEPTIDASE I CLN2"/>
    <property type="match status" value="1"/>
</dbReference>
<sequence>ARTVGAWLNGDGTHRRQTPYFNASGRAIPDVAALAARYVLVVTNKTISVSGTSASTPVFASLVQLLNSDRLLRGKKPLGFLNPWLYGHAASAMTDITRGSSTGCSNINGKGFHAVPGWDPVTGLGTANFEKLLRISRET</sequence>
<gene>
    <name evidence="3" type="ORF">E4U42_005342</name>
</gene>
<comment type="caution">
    <text evidence="1">Lacks conserved residue(s) required for the propagation of feature annotation.</text>
</comment>
<dbReference type="GO" id="GO:0006508">
    <property type="term" value="P:proteolysis"/>
    <property type="evidence" value="ECO:0007669"/>
    <property type="project" value="InterPro"/>
</dbReference>
<dbReference type="GO" id="GO:0004252">
    <property type="term" value="F:serine-type endopeptidase activity"/>
    <property type="evidence" value="ECO:0007669"/>
    <property type="project" value="InterPro"/>
</dbReference>
<organism evidence="3 4">
    <name type="scientific">Claviceps africana</name>
    <dbReference type="NCBI Taxonomy" id="83212"/>
    <lineage>
        <taxon>Eukaryota</taxon>
        <taxon>Fungi</taxon>
        <taxon>Dikarya</taxon>
        <taxon>Ascomycota</taxon>
        <taxon>Pezizomycotina</taxon>
        <taxon>Sordariomycetes</taxon>
        <taxon>Hypocreomycetidae</taxon>
        <taxon>Hypocreales</taxon>
        <taxon>Clavicipitaceae</taxon>
        <taxon>Claviceps</taxon>
    </lineage>
</organism>